<protein>
    <submittedName>
        <fullName evidence="2">Uncharacterized protein</fullName>
    </submittedName>
</protein>
<organism evidence="2 3">
    <name type="scientific">Rugamonas rubra</name>
    <dbReference type="NCBI Taxonomy" id="758825"/>
    <lineage>
        <taxon>Bacteria</taxon>
        <taxon>Pseudomonadati</taxon>
        <taxon>Pseudomonadota</taxon>
        <taxon>Betaproteobacteria</taxon>
        <taxon>Burkholderiales</taxon>
        <taxon>Oxalobacteraceae</taxon>
        <taxon>Telluria group</taxon>
        <taxon>Rugamonas</taxon>
    </lineage>
</organism>
<keyword evidence="3" id="KW-1185">Reference proteome</keyword>
<sequence length="105" mass="12291">MSEKENDVEKGVMKMYRESEPNIEDLYERSYINHIAWSVLVLALGLIFWLTIALINAENQRNALYTAMCADPVFKGELDKKCLKSVHSREHWWQHVGYALTHVRP</sequence>
<keyword evidence="1" id="KW-0812">Transmembrane</keyword>
<dbReference type="AlphaFoldDB" id="A0A1I4KXM9"/>
<accession>A0A1I4KXM9</accession>
<keyword evidence="1" id="KW-1133">Transmembrane helix</keyword>
<dbReference type="OrthoDB" id="8707964at2"/>
<dbReference type="Proteomes" id="UP000199470">
    <property type="component" value="Unassembled WGS sequence"/>
</dbReference>
<evidence type="ECO:0000313" key="2">
    <source>
        <dbReference type="EMBL" id="SFL83157.1"/>
    </source>
</evidence>
<dbReference type="STRING" id="758825.SAMN02982985_01682"/>
<evidence type="ECO:0000313" key="3">
    <source>
        <dbReference type="Proteomes" id="UP000199470"/>
    </source>
</evidence>
<evidence type="ECO:0000256" key="1">
    <source>
        <dbReference type="SAM" id="Phobius"/>
    </source>
</evidence>
<reference evidence="2 3" key="1">
    <citation type="submission" date="2016-10" db="EMBL/GenBank/DDBJ databases">
        <authorList>
            <person name="de Groot N.N."/>
        </authorList>
    </citation>
    <scope>NUCLEOTIDE SEQUENCE [LARGE SCALE GENOMIC DNA]</scope>
    <source>
        <strain evidence="2 3">ATCC 43154</strain>
    </source>
</reference>
<proteinExistence type="predicted"/>
<gene>
    <name evidence="2" type="ORF">SAMN02982985_01682</name>
</gene>
<keyword evidence="1" id="KW-0472">Membrane</keyword>
<dbReference type="RefSeq" id="WP_093386245.1">
    <property type="nucleotide sequence ID" value="NZ_FOTW01000008.1"/>
</dbReference>
<dbReference type="EMBL" id="FOTW01000008">
    <property type="protein sequence ID" value="SFL83157.1"/>
    <property type="molecule type" value="Genomic_DNA"/>
</dbReference>
<feature type="transmembrane region" description="Helical" evidence="1">
    <location>
        <begin position="35"/>
        <end position="55"/>
    </location>
</feature>
<name>A0A1I4KXM9_9BURK</name>